<feature type="domain" description="AAA+ ATPase" evidence="1">
    <location>
        <begin position="32"/>
        <end position="188"/>
    </location>
</feature>
<dbReference type="GO" id="GO:0016887">
    <property type="term" value="F:ATP hydrolysis activity"/>
    <property type="evidence" value="ECO:0007669"/>
    <property type="project" value="InterPro"/>
</dbReference>
<dbReference type="SMART" id="SM00382">
    <property type="entry name" value="AAA"/>
    <property type="match status" value="1"/>
</dbReference>
<dbReference type="CDD" id="cd00009">
    <property type="entry name" value="AAA"/>
    <property type="match status" value="1"/>
</dbReference>
<protein>
    <submittedName>
        <fullName evidence="2">AAA domain (Dynein-related subfamily)</fullName>
    </submittedName>
</protein>
<evidence type="ECO:0000259" key="1">
    <source>
        <dbReference type="SMART" id="SM00382"/>
    </source>
</evidence>
<name>A0A1I0K079_9FIRM</name>
<dbReference type="GeneID" id="93281099"/>
<reference evidence="3" key="1">
    <citation type="submission" date="2016-10" db="EMBL/GenBank/DDBJ databases">
        <authorList>
            <person name="Varghese N."/>
            <person name="Submissions S."/>
        </authorList>
    </citation>
    <scope>NUCLEOTIDE SEQUENCE [LARGE SCALE GENOMIC DNA]</scope>
    <source>
        <strain evidence="3">NLAE-zl-G277</strain>
    </source>
</reference>
<organism evidence="2 3">
    <name type="scientific">Enterocloster lavalensis</name>
    <dbReference type="NCBI Taxonomy" id="460384"/>
    <lineage>
        <taxon>Bacteria</taxon>
        <taxon>Bacillati</taxon>
        <taxon>Bacillota</taxon>
        <taxon>Clostridia</taxon>
        <taxon>Lachnospirales</taxon>
        <taxon>Lachnospiraceae</taxon>
        <taxon>Enterocloster</taxon>
    </lineage>
</organism>
<dbReference type="InterPro" id="IPR003593">
    <property type="entry name" value="AAA+_ATPase"/>
</dbReference>
<evidence type="ECO:0000313" key="3">
    <source>
        <dbReference type="Proteomes" id="UP000198508"/>
    </source>
</evidence>
<dbReference type="EMBL" id="FOIM01000040">
    <property type="protein sequence ID" value="SEU16708.1"/>
    <property type="molecule type" value="Genomic_DNA"/>
</dbReference>
<dbReference type="RefSeq" id="WP_092370587.1">
    <property type="nucleotide sequence ID" value="NZ_DAINWJ010000053.1"/>
</dbReference>
<dbReference type="STRING" id="460384.SAMN05216313_14032"/>
<dbReference type="InterPro" id="IPR027417">
    <property type="entry name" value="P-loop_NTPase"/>
</dbReference>
<dbReference type="Gene3D" id="3.40.50.300">
    <property type="entry name" value="P-loop containing nucleotide triphosphate hydrolases"/>
    <property type="match status" value="1"/>
</dbReference>
<gene>
    <name evidence="2" type="ORF">SAMN05216313_14032</name>
</gene>
<dbReference type="SUPFAM" id="SSF52540">
    <property type="entry name" value="P-loop containing nucleoside triphosphate hydrolases"/>
    <property type="match status" value="1"/>
</dbReference>
<sequence length="535" mass="60746">MNIKRAKQEIKDTIQAYLLRDDTGAYAIPSIRQRPVLLIGPPGVGKTQIMEQISQEMEIGLVAYTITHHTRQSAVGLPFIEKKQYGGREYTVTEYTMSEIVASIYDKIESTGLEEGILFIDEINCVSETLAPTMLQFLQCKTFGSHRIPEGWIIVTAGNPPEYNKSVREFDVVTLDRIKKITVEPDFEVWKEYAYRENIHPAILSYLGIKRQNFCQIETTVDGKRFATPRGWEDLSELICVYERLEKKADRDVVGQYIQFPAIAKDFANYLELYYKYRDDYQVDQILAGIISEALCDKVAKAAFDEKLSVVGLLLSRLSGAFRELRLKERQMELVMNGLKEFQKRVVTGAAGSVEHGAADQGAAHAGRVDPGKACAGLADSETVMTPAAVMTYLAARMEREINADRSAGLLSRREEAVRRSALMELENYGKELAQMDGADGADGAAAWEQVRGRFGRASDRYEEQQVSCGEMLEHAFDFMEAAFGDSQEMVIFVTELNTNEYCVRFLQDYDCERYYQYNKRLLFDDEEQRLRARI</sequence>
<dbReference type="Pfam" id="PF07728">
    <property type="entry name" value="AAA_5"/>
    <property type="match status" value="1"/>
</dbReference>
<dbReference type="GO" id="GO:0005524">
    <property type="term" value="F:ATP binding"/>
    <property type="evidence" value="ECO:0007669"/>
    <property type="project" value="InterPro"/>
</dbReference>
<accession>A0A1I0K079</accession>
<dbReference type="AlphaFoldDB" id="A0A1I0K079"/>
<proteinExistence type="predicted"/>
<dbReference type="Proteomes" id="UP000198508">
    <property type="component" value="Unassembled WGS sequence"/>
</dbReference>
<evidence type="ECO:0000313" key="2">
    <source>
        <dbReference type="EMBL" id="SEU16708.1"/>
    </source>
</evidence>
<dbReference type="InterPro" id="IPR011704">
    <property type="entry name" value="ATPase_dyneun-rel_AAA"/>
</dbReference>
<keyword evidence="3" id="KW-1185">Reference proteome</keyword>